<dbReference type="InterPro" id="IPR017451">
    <property type="entry name" value="F-box-assoc_interact_dom"/>
</dbReference>
<evidence type="ECO:0000256" key="1">
    <source>
        <dbReference type="SAM" id="Phobius"/>
    </source>
</evidence>
<dbReference type="SMART" id="SM00079">
    <property type="entry name" value="PBPe"/>
    <property type="match status" value="1"/>
</dbReference>
<keyword evidence="1" id="KW-0812">Transmembrane</keyword>
<dbReference type="EMBL" id="JAGKQM010000004">
    <property type="protein sequence ID" value="KAH0930183.1"/>
    <property type="molecule type" value="Genomic_DNA"/>
</dbReference>
<sequence length="1200" mass="135981">MTSRRTTRSMTRRHRNSLPVPDDLAMEIFTRLPSKAIARCRCACKLWSSMLRRQDFTELFLTKSCARPQLLFAREDYSVREIVFITSPQPENPEENSYVVATNHLARFPRSNGFYGCTNGFFCYGADWFFKRLKLPVVIDIFLRLPLKSIATCRCVCKLWSSVLRSQDFTDSFLTKSCARPQLLFACSDYRHEIHFLSSPQPENPEDNSHVVASNHLARFPTSYGLLGCTNGFFCYGARQGKNKAVIVTVICNPSTGQSLILPRLNSKDKYRVESYLGYDPVAKEFKVLSVCDDGTKKLSWRLVECSIPHYSSRKGICISGVLYYIAAEPRSSTGESMVVCFDLGTEKFSFVNLSRLKRALPQSTTLVNYNDRLGLLMASEDTSYVFRTCKRFKLWVLRDAAKHEWSKHVYVLPPLWKDVVVDRMCIAGMVGVNEIVLAPWFQYVPSYVIYYNVESKTIRKVGIQGMEALQGRRLNTYLNYVENGGLTMSRRVTRSTTTLDRNSLTLPVEVVTEILSRLPSKSIARCHCVCKLWSSVIRSQDFTELFLTKSCARRPQILFACEGRSEIHFFSSPQPENLEDNSHVYVLPPVWKGVVEDRLDIAGMVGVDEIVLTPCFQRVSSCVIYYNVKSKTIREVGIQGMEAFQAMTSRRATRSMTSLHRNSLPVPDELAMEIFSRLPSKAIARCRCACKLWSSMLRRQDFTDFFLTKSCARPQLLFACNDHSVSKYVFILSPQPENPEENSHVVASNHLACFPSSYELFGCTNGFLCYGAKRILEGRINPAYVPVICNPSTGQSLILPTLKSRMRFGIESYLGYEPIAKEFKVLSMESSYVSGHSVRHQVLTLGTKKLSWRLVECCIPHRSSSQWICISGVLYYAARAVGSSVNSMVVSFDLRSEKFSSVKFGKAMPDSTTLVNYDGKLGLLMSGDSHDVTRSRTSLELWVLRDAAKQEWSKHVYVLPSSWEDVVSEDMCIAGMVGVNEIVLAPWSQRVPSYVIYFNVERKTITKVGIQGPEAFTAPNLHHSLGMGRSRLVPLDSIEEYERALKLGPNALGGVAAIVDELPYIELFLAERTGFKIVGEPFMNRGWGFAFKRDSPLAIDMSTAILKLTETREQKRILKKWLCQKSCGEKSDWNHPEPNQFHLKSFEGLYLFCVAITVSAFLVFVLRMIRQFVRYRRSERTSLTPRASLSSSPTTTLCG</sequence>
<gene>
    <name evidence="3" type="ORF">HID58_015910</name>
</gene>
<dbReference type="CDD" id="cd22157">
    <property type="entry name" value="F-box_AtFBW1-like"/>
    <property type="match status" value="1"/>
</dbReference>
<dbReference type="PANTHER" id="PTHR31111">
    <property type="entry name" value="BNAA05G37150D PROTEIN-RELATED"/>
    <property type="match status" value="1"/>
</dbReference>
<dbReference type="InterPro" id="IPR036047">
    <property type="entry name" value="F-box-like_dom_sf"/>
</dbReference>
<evidence type="ECO:0000313" key="4">
    <source>
        <dbReference type="Proteomes" id="UP000824890"/>
    </source>
</evidence>
<proteinExistence type="predicted"/>
<dbReference type="InterPro" id="IPR001810">
    <property type="entry name" value="F-box_dom"/>
</dbReference>
<dbReference type="InterPro" id="IPR001320">
    <property type="entry name" value="Iontro_rcpt_C"/>
</dbReference>
<keyword evidence="1" id="KW-1133">Transmembrane helix</keyword>
<evidence type="ECO:0000259" key="2">
    <source>
        <dbReference type="PROSITE" id="PS50181"/>
    </source>
</evidence>
<feature type="domain" description="F-box" evidence="2">
    <location>
        <begin position="501"/>
        <end position="550"/>
    </location>
</feature>
<keyword evidence="4" id="KW-1185">Reference proteome</keyword>
<feature type="transmembrane region" description="Helical" evidence="1">
    <location>
        <begin position="1150"/>
        <end position="1170"/>
    </location>
</feature>
<dbReference type="Gene3D" id="1.20.1280.50">
    <property type="match status" value="3"/>
</dbReference>
<dbReference type="NCBIfam" id="TIGR01640">
    <property type="entry name" value="F_box_assoc_1"/>
    <property type="match status" value="2"/>
</dbReference>
<dbReference type="InterPro" id="IPR013187">
    <property type="entry name" value="F-box-assoc_dom_typ3"/>
</dbReference>
<evidence type="ECO:0000313" key="3">
    <source>
        <dbReference type="EMBL" id="KAH0930183.1"/>
    </source>
</evidence>
<organism evidence="3 4">
    <name type="scientific">Brassica napus</name>
    <name type="common">Rape</name>
    <dbReference type="NCBI Taxonomy" id="3708"/>
    <lineage>
        <taxon>Eukaryota</taxon>
        <taxon>Viridiplantae</taxon>
        <taxon>Streptophyta</taxon>
        <taxon>Embryophyta</taxon>
        <taxon>Tracheophyta</taxon>
        <taxon>Spermatophyta</taxon>
        <taxon>Magnoliopsida</taxon>
        <taxon>eudicotyledons</taxon>
        <taxon>Gunneridae</taxon>
        <taxon>Pentapetalae</taxon>
        <taxon>rosids</taxon>
        <taxon>malvids</taxon>
        <taxon>Brassicales</taxon>
        <taxon>Brassicaceae</taxon>
        <taxon>Brassiceae</taxon>
        <taxon>Brassica</taxon>
    </lineage>
</organism>
<dbReference type="SUPFAM" id="SSF81383">
    <property type="entry name" value="F-box domain"/>
    <property type="match status" value="4"/>
</dbReference>
<reference evidence="3 4" key="1">
    <citation type="submission" date="2021-05" db="EMBL/GenBank/DDBJ databases">
        <title>Genome Assembly of Synthetic Allotetraploid Brassica napus Reveals Homoeologous Exchanges between Subgenomes.</title>
        <authorList>
            <person name="Davis J.T."/>
        </authorList>
    </citation>
    <scope>NUCLEOTIDE SEQUENCE [LARGE SCALE GENOMIC DNA]</scope>
    <source>
        <strain evidence="4">cv. Da-Ae</strain>
        <tissue evidence="3">Seedling</tissue>
    </source>
</reference>
<accession>A0ABQ8DLT4</accession>
<dbReference type="Gene3D" id="3.40.190.10">
    <property type="entry name" value="Periplasmic binding protein-like II"/>
    <property type="match status" value="1"/>
</dbReference>
<comment type="caution">
    <text evidence="3">The sequence shown here is derived from an EMBL/GenBank/DDBJ whole genome shotgun (WGS) entry which is preliminary data.</text>
</comment>
<protein>
    <recommendedName>
        <fullName evidence="2">F-box domain-containing protein</fullName>
    </recommendedName>
</protein>
<dbReference type="SMART" id="SM00256">
    <property type="entry name" value="FBOX"/>
    <property type="match status" value="4"/>
</dbReference>
<dbReference type="SUPFAM" id="SSF53850">
    <property type="entry name" value="Periplasmic binding protein-like II"/>
    <property type="match status" value="1"/>
</dbReference>
<dbReference type="PROSITE" id="PS50181">
    <property type="entry name" value="FBOX"/>
    <property type="match status" value="1"/>
</dbReference>
<dbReference type="Pfam" id="PF00646">
    <property type="entry name" value="F-box"/>
    <property type="match status" value="4"/>
</dbReference>
<dbReference type="PANTHER" id="PTHR31111:SF115">
    <property type="entry name" value="IONOTROPIC GLUTAMATE RECEPTOR C-TERMINAL DOMAIN-CONTAINING PROTEIN"/>
    <property type="match status" value="1"/>
</dbReference>
<dbReference type="Pfam" id="PF08268">
    <property type="entry name" value="FBA_3"/>
    <property type="match status" value="3"/>
</dbReference>
<dbReference type="Proteomes" id="UP000824890">
    <property type="component" value="Unassembled WGS sequence"/>
</dbReference>
<keyword evidence="1" id="KW-0472">Membrane</keyword>
<name>A0ABQ8DLT4_BRANA</name>